<evidence type="ECO:0008006" key="4">
    <source>
        <dbReference type="Google" id="ProtNLM"/>
    </source>
</evidence>
<keyword evidence="3" id="KW-1185">Reference proteome</keyword>
<feature type="chain" id="PRO_5020422841" description="Outer membrane lipoprotein carrier protein LolA" evidence="1">
    <location>
        <begin position="25"/>
        <end position="222"/>
    </location>
</feature>
<keyword evidence="1" id="KW-0732">Signal</keyword>
<dbReference type="Proteomes" id="UP000296862">
    <property type="component" value="Chromosome"/>
</dbReference>
<dbReference type="PROSITE" id="PS51257">
    <property type="entry name" value="PROKAR_LIPOPROTEIN"/>
    <property type="match status" value="1"/>
</dbReference>
<proteinExistence type="predicted"/>
<evidence type="ECO:0000313" key="3">
    <source>
        <dbReference type="Proteomes" id="UP000296862"/>
    </source>
</evidence>
<sequence length="222" mass="26283">MKSSKCFLVISLFTLFISCKQADAVPYYGIDFLFKAPQPIDDREVNHLPNRFIGNYTNQDSTNLIIENKTVYYKWKTKNNISFSEFDSIKDSLRILENRIYFDDKFVEFRKLKDSVEITDVNYDTIFSISDFQKVKRIKNSIVFSTKDSIYWKMKILTLDNNRLTIKTLVSDEDLKRMDSLSKIKAQKLDSTKIIVQLSKKEFKKMLTLKRFGYDQNFKKTD</sequence>
<evidence type="ECO:0000256" key="1">
    <source>
        <dbReference type="SAM" id="SignalP"/>
    </source>
</evidence>
<dbReference type="EMBL" id="CP038810">
    <property type="protein sequence ID" value="QBZ98716.1"/>
    <property type="molecule type" value="Genomic_DNA"/>
</dbReference>
<reference evidence="2 3" key="1">
    <citation type="submission" date="2019-04" db="EMBL/GenBank/DDBJ databases">
        <title>Flavobacterium sp. GS03.</title>
        <authorList>
            <person name="Kim H."/>
        </authorList>
    </citation>
    <scope>NUCLEOTIDE SEQUENCE [LARGE SCALE GENOMIC DNA]</scope>
    <source>
        <strain evidence="2 3">GS03</strain>
    </source>
</reference>
<name>A0A4P7PVB8_9FLAO</name>
<organism evidence="2 3">
    <name type="scientific">Flavobacterium sangjuense</name>
    <dbReference type="NCBI Taxonomy" id="2518177"/>
    <lineage>
        <taxon>Bacteria</taxon>
        <taxon>Pseudomonadati</taxon>
        <taxon>Bacteroidota</taxon>
        <taxon>Flavobacteriia</taxon>
        <taxon>Flavobacteriales</taxon>
        <taxon>Flavobacteriaceae</taxon>
        <taxon>Flavobacterium</taxon>
    </lineage>
</organism>
<dbReference type="KEGG" id="fsn:GS03_02226"/>
<gene>
    <name evidence="2" type="ORF">GS03_02226</name>
</gene>
<accession>A0A4P7PVB8</accession>
<protein>
    <recommendedName>
        <fullName evidence="4">Outer membrane lipoprotein carrier protein LolA</fullName>
    </recommendedName>
</protein>
<evidence type="ECO:0000313" key="2">
    <source>
        <dbReference type="EMBL" id="QBZ98716.1"/>
    </source>
</evidence>
<dbReference type="AlphaFoldDB" id="A0A4P7PVB8"/>
<dbReference type="RefSeq" id="WP_136152606.1">
    <property type="nucleotide sequence ID" value="NZ_CP038810.1"/>
</dbReference>
<dbReference type="OrthoDB" id="1345629at2"/>
<feature type="signal peptide" evidence="1">
    <location>
        <begin position="1"/>
        <end position="24"/>
    </location>
</feature>